<dbReference type="GeneID" id="108443188"/>
<dbReference type="GeneTree" id="ENSGT00940000164726"/>
<dbReference type="STRING" id="42514.ENSPNAP00000024330"/>
<dbReference type="Gene3D" id="2.60.200.20">
    <property type="match status" value="1"/>
</dbReference>
<dbReference type="SMART" id="SM01132">
    <property type="entry name" value="DIL"/>
    <property type="match status" value="1"/>
</dbReference>
<dbReference type="CTD" id="572157"/>
<name>A0A3B4DLJ3_PYGNA</name>
<feature type="domain" description="Dilute" evidence="4">
    <location>
        <begin position="602"/>
        <end position="865"/>
    </location>
</feature>
<feature type="region of interest" description="Disordered" evidence="1">
    <location>
        <begin position="87"/>
        <end position="108"/>
    </location>
</feature>
<proteinExistence type="predicted"/>
<dbReference type="OrthoDB" id="3908708at2759"/>
<feature type="compositionally biased region" description="Low complexity" evidence="1">
    <location>
        <begin position="39"/>
        <end position="59"/>
    </location>
</feature>
<dbReference type="InterPro" id="IPR029071">
    <property type="entry name" value="Ubiquitin-like_domsf"/>
</dbReference>
<feature type="compositionally biased region" description="Acidic residues" evidence="1">
    <location>
        <begin position="96"/>
        <end position="105"/>
    </location>
</feature>
<evidence type="ECO:0000313" key="5">
    <source>
        <dbReference type="Ensembl" id="ENSPNAP00000024330.1"/>
    </source>
</evidence>
<reference evidence="5" key="3">
    <citation type="submission" date="2025-09" db="UniProtKB">
        <authorList>
            <consortium name="Ensembl"/>
        </authorList>
    </citation>
    <scope>IDENTIFICATION</scope>
</reference>
<dbReference type="PROSITE" id="PS50106">
    <property type="entry name" value="PDZ"/>
    <property type="match status" value="1"/>
</dbReference>
<dbReference type="PANTHER" id="PTHR16027">
    <property type="entry name" value="DILUTE DOMAIN-CONTAINING PROTEIN YPR089W"/>
    <property type="match status" value="1"/>
</dbReference>
<dbReference type="AlphaFoldDB" id="A0A3B4DLJ3"/>
<dbReference type="CDD" id="cd06690">
    <property type="entry name" value="PDZ_Radil-like"/>
    <property type="match status" value="1"/>
</dbReference>
<dbReference type="SUPFAM" id="SSF49879">
    <property type="entry name" value="SMAD/FHA domain"/>
    <property type="match status" value="1"/>
</dbReference>
<dbReference type="SUPFAM" id="SSF54236">
    <property type="entry name" value="Ubiquitin-like"/>
    <property type="match status" value="1"/>
</dbReference>
<dbReference type="InterPro" id="IPR000159">
    <property type="entry name" value="RA_dom"/>
</dbReference>
<evidence type="ECO:0000256" key="1">
    <source>
        <dbReference type="SAM" id="MobiDB-lite"/>
    </source>
</evidence>
<organism evidence="5 6">
    <name type="scientific">Pygocentrus nattereri</name>
    <name type="common">Red-bellied piranha</name>
    <dbReference type="NCBI Taxonomy" id="42514"/>
    <lineage>
        <taxon>Eukaryota</taxon>
        <taxon>Metazoa</taxon>
        <taxon>Chordata</taxon>
        <taxon>Craniata</taxon>
        <taxon>Vertebrata</taxon>
        <taxon>Euteleostomi</taxon>
        <taxon>Actinopterygii</taxon>
        <taxon>Neopterygii</taxon>
        <taxon>Teleostei</taxon>
        <taxon>Ostariophysi</taxon>
        <taxon>Characiformes</taxon>
        <taxon>Characoidei</taxon>
        <taxon>Pygocentrus</taxon>
    </lineage>
</organism>
<dbReference type="GO" id="GO:0007165">
    <property type="term" value="P:signal transduction"/>
    <property type="evidence" value="ECO:0007669"/>
    <property type="project" value="InterPro"/>
</dbReference>
<evidence type="ECO:0000259" key="4">
    <source>
        <dbReference type="PROSITE" id="PS51126"/>
    </source>
</evidence>
<dbReference type="RefSeq" id="XP_017579159.1">
    <property type="nucleotide sequence ID" value="XM_017723670.2"/>
</dbReference>
<protein>
    <submittedName>
        <fullName evidence="5">Uncharacterized protein</fullName>
    </submittedName>
</protein>
<dbReference type="Gene3D" id="3.10.20.90">
    <property type="entry name" value="Phosphatidylinositol 3-kinase Catalytic Subunit, Chain A, domain 1"/>
    <property type="match status" value="1"/>
</dbReference>
<feature type="domain" description="PDZ" evidence="2">
    <location>
        <begin position="1063"/>
        <end position="1148"/>
    </location>
</feature>
<dbReference type="InterPro" id="IPR002710">
    <property type="entry name" value="Dilute_dom"/>
</dbReference>
<dbReference type="PROSITE" id="PS51126">
    <property type="entry name" value="DILUTE"/>
    <property type="match status" value="1"/>
</dbReference>
<feature type="compositionally biased region" description="Basic and acidic residues" evidence="1">
    <location>
        <begin position="293"/>
        <end position="302"/>
    </location>
</feature>
<dbReference type="GO" id="GO:0035024">
    <property type="term" value="P:negative regulation of Rho protein signal transduction"/>
    <property type="evidence" value="ECO:0007669"/>
    <property type="project" value="TreeGrafter"/>
</dbReference>
<evidence type="ECO:0000313" key="6">
    <source>
        <dbReference type="Proteomes" id="UP001501920"/>
    </source>
</evidence>
<dbReference type="GO" id="GO:0051020">
    <property type="term" value="F:GTPase binding"/>
    <property type="evidence" value="ECO:0007669"/>
    <property type="project" value="TreeGrafter"/>
</dbReference>
<dbReference type="Ensembl" id="ENSPNAT00000010410.2">
    <property type="protein sequence ID" value="ENSPNAP00000024330.1"/>
    <property type="gene ID" value="ENSPNAG00000008831.2"/>
</dbReference>
<sequence length="1158" mass="128538">MISSERILTPQRSLPPPSPVDISLTSAAKRPFSKATRKQSNGSVQSSSSSGTARSAESVGIRQPAKSKIRRHQHRLSSVFSRSMLRARGEMASAGEEPEVTEDPSELSNHITAPGILKIFGNEICEGANYKSVLATTHSSAKELVKEALERYCLSKAEADAYVLCDVIGCIGEQEWRTECVRVVGDNERPLLLQSLWKPREGYARRFEIQRRASVEEKSSRDKDTVTAGINAQARKLQKTRSRGKSIALVARVCGAAVDGGLWRSRSEADLRAESQGQQGPSPENQNSLKKQSLGEKSDAHKAPHCPASEKEETESSDDNHTQYSIHPPLHFPYFLLLQGFSYTQDFIIYSLSKSSIVFGHDAEPADQEKERPAIDVKLWAPDIKEQHCCVRQLEVGPASVPEQEPRRAADVTVLKPLRGAAVKRNGVSISEETELQSGDVIGLGDHYLFMFKDPVTEGMKSDPPAVTLSCLAESTQPPPPLCKSCALSVSEGTVNTLPCLRDPVGRELVLVYDVEREEQVMKEIFTRVDSHDGTHKLTPSFLLCLCLQRSATHFPMADLRRLLLQIANEVQMSVWEKAKELTAIQPEIGGEVERVEVVNTEKLLGSLQPLVLWMANSIELLHFIHQEVPRLLHGISREEEEEEEDCMAVLELRMSTVRPASEEAMTVLEEVIMFTFQQCVYYLTKLLYPVLPGLLDSNPFSENGQVQIPDDVGSVLAILTRTLHLVKDFHMHPEISLQLFTYLFFFINAFLFNLLMERGSGGSFYHWSRGVQIRANLDLLMDWAYATGLGELAQSYLLKISSAVNLLATPRENLLQSSWASLRVEFASLSPAQLHHMLREYSPRRPTPSTWTPSSDEASAALHTADILLSFDDHPPLILPIDGFLLDLKKLIGETALIKELSSLQVIIKKLKDPEPGEHTKQTSQCESAVPLEAKRTKMEVLPKAHLELGHTEVVLPKDSVPACSSRPRLLGTCEALLTQKLKALELQNKQTNYNGSNKRLALDPSCLLTPPNTPQSVDLVESETECQDPDSNCQTAECYETIKQVEGECEKHEVGDDEVFVVELQRGPNGLGLALVDGMETPLQMSGIYIKTVIPGSPAALSQRLKPGDQILAVNGHRLVGVNYHIGREFIQKSGEMPQLLLARAKTTHRDRMPKH</sequence>
<dbReference type="InterPro" id="IPR052072">
    <property type="entry name" value="Vascular_dev_regulator"/>
</dbReference>
<dbReference type="GO" id="GO:0001525">
    <property type="term" value="P:angiogenesis"/>
    <property type="evidence" value="ECO:0007669"/>
    <property type="project" value="TreeGrafter"/>
</dbReference>
<dbReference type="Pfam" id="PF00788">
    <property type="entry name" value="RA"/>
    <property type="match status" value="1"/>
</dbReference>
<dbReference type="InterPro" id="IPR037983">
    <property type="entry name" value="CBD_Rasip1/Radil"/>
</dbReference>
<dbReference type="SMART" id="SM00314">
    <property type="entry name" value="RA"/>
    <property type="match status" value="1"/>
</dbReference>
<dbReference type="Gene3D" id="2.30.42.10">
    <property type="match status" value="1"/>
</dbReference>
<dbReference type="InterPro" id="IPR001478">
    <property type="entry name" value="PDZ"/>
</dbReference>
<dbReference type="InterPro" id="IPR036034">
    <property type="entry name" value="PDZ_sf"/>
</dbReference>
<dbReference type="Pfam" id="PF01843">
    <property type="entry name" value="DIL"/>
    <property type="match status" value="1"/>
</dbReference>
<feature type="domain" description="Ras-associating" evidence="3">
    <location>
        <begin position="113"/>
        <end position="214"/>
    </location>
</feature>
<dbReference type="GO" id="GO:0005911">
    <property type="term" value="C:cell-cell junction"/>
    <property type="evidence" value="ECO:0007669"/>
    <property type="project" value="TreeGrafter"/>
</dbReference>
<dbReference type="Proteomes" id="UP001501920">
    <property type="component" value="Chromosome 13"/>
</dbReference>
<reference evidence="5 6" key="1">
    <citation type="submission" date="2020-10" db="EMBL/GenBank/DDBJ databases">
        <title>Pygocentrus nattereri (red-bellied piranha) genome, fPygNat1, primary haplotype.</title>
        <authorList>
            <person name="Myers G."/>
            <person name="Meyer A."/>
            <person name="Karagic N."/>
            <person name="Pippel M."/>
            <person name="Winkler S."/>
            <person name="Tracey A."/>
            <person name="Wood J."/>
            <person name="Formenti G."/>
            <person name="Howe K."/>
            <person name="Fedrigo O."/>
            <person name="Jarvis E.D."/>
        </authorList>
    </citation>
    <scope>NUCLEOTIDE SEQUENCE [LARGE SCALE GENOMIC DNA]</scope>
</reference>
<dbReference type="Pfam" id="PF00595">
    <property type="entry name" value="PDZ"/>
    <property type="match status" value="1"/>
</dbReference>
<feature type="region of interest" description="Disordered" evidence="1">
    <location>
        <begin position="1"/>
        <end position="74"/>
    </location>
</feature>
<feature type="region of interest" description="Disordered" evidence="1">
    <location>
        <begin position="269"/>
        <end position="324"/>
    </location>
</feature>
<dbReference type="PROSITE" id="PS50200">
    <property type="entry name" value="RA"/>
    <property type="match status" value="1"/>
</dbReference>
<dbReference type="OMA" id="PLVVWMA"/>
<dbReference type="SUPFAM" id="SSF50156">
    <property type="entry name" value="PDZ domain-like"/>
    <property type="match status" value="1"/>
</dbReference>
<evidence type="ECO:0000259" key="3">
    <source>
        <dbReference type="PROSITE" id="PS50200"/>
    </source>
</evidence>
<evidence type="ECO:0000259" key="2">
    <source>
        <dbReference type="PROSITE" id="PS50106"/>
    </source>
</evidence>
<accession>A0A3B4DLJ3</accession>
<feature type="compositionally biased region" description="Polar residues" evidence="1">
    <location>
        <begin position="275"/>
        <end position="291"/>
    </location>
</feature>
<dbReference type="InterPro" id="IPR008984">
    <property type="entry name" value="SMAD_FHA_dom_sf"/>
</dbReference>
<keyword evidence="6" id="KW-1185">Reference proteome</keyword>
<reference evidence="5" key="2">
    <citation type="submission" date="2025-08" db="UniProtKB">
        <authorList>
            <consortium name="Ensembl"/>
        </authorList>
    </citation>
    <scope>IDENTIFICATION</scope>
</reference>
<dbReference type="PANTHER" id="PTHR16027:SF4">
    <property type="entry name" value="RAS-INTERACTING PROTEIN 1"/>
    <property type="match status" value="1"/>
</dbReference>
<dbReference type="CDD" id="cd17116">
    <property type="entry name" value="RA_Radil_like"/>
    <property type="match status" value="1"/>
</dbReference>
<dbReference type="SMART" id="SM00228">
    <property type="entry name" value="PDZ"/>
    <property type="match status" value="1"/>
</dbReference>
<dbReference type="CDD" id="cd15472">
    <property type="entry name" value="Myo5p-like_CBD_Rasip1"/>
    <property type="match status" value="1"/>
</dbReference>
<feature type="compositionally biased region" description="Basic residues" evidence="1">
    <location>
        <begin position="65"/>
        <end position="74"/>
    </location>
</feature>